<dbReference type="FunFam" id="1.25.40.10:FF:001093">
    <property type="entry name" value="Pentatricopeptide repeat-containing protein At2g34400"/>
    <property type="match status" value="1"/>
</dbReference>
<keyword evidence="1" id="KW-0677">Repeat</keyword>
<dbReference type="InterPro" id="IPR046848">
    <property type="entry name" value="E_motif"/>
</dbReference>
<dbReference type="Pfam" id="PF01535">
    <property type="entry name" value="PPR"/>
    <property type="match status" value="6"/>
</dbReference>
<feature type="repeat" description="PPR" evidence="2">
    <location>
        <begin position="81"/>
        <end position="111"/>
    </location>
</feature>
<gene>
    <name evidence="4" type="primary">LOC105037516</name>
</gene>
<evidence type="ECO:0000313" key="3">
    <source>
        <dbReference type="Proteomes" id="UP000504607"/>
    </source>
</evidence>
<dbReference type="FunFam" id="1.25.40.10:FF:000343">
    <property type="entry name" value="Pentatricopeptide repeat-containing protein At3g58590"/>
    <property type="match status" value="1"/>
</dbReference>
<dbReference type="PANTHER" id="PTHR47926">
    <property type="entry name" value="PENTATRICOPEPTIDE REPEAT-CONTAINING PROTEIN"/>
    <property type="match status" value="1"/>
</dbReference>
<dbReference type="Gene3D" id="1.25.40.10">
    <property type="entry name" value="Tetratricopeptide repeat domain"/>
    <property type="match status" value="4"/>
</dbReference>
<keyword evidence="3" id="KW-1185">Reference proteome</keyword>
<dbReference type="KEGG" id="egu:105037516"/>
<dbReference type="PROSITE" id="PS51375">
    <property type="entry name" value="PPR"/>
    <property type="match status" value="5"/>
</dbReference>
<feature type="repeat" description="PPR" evidence="2">
    <location>
        <begin position="211"/>
        <end position="245"/>
    </location>
</feature>
<organism evidence="3 4">
    <name type="scientific">Elaeis guineensis var. tenera</name>
    <name type="common">Oil palm</name>
    <dbReference type="NCBI Taxonomy" id="51953"/>
    <lineage>
        <taxon>Eukaryota</taxon>
        <taxon>Viridiplantae</taxon>
        <taxon>Streptophyta</taxon>
        <taxon>Embryophyta</taxon>
        <taxon>Tracheophyta</taxon>
        <taxon>Spermatophyta</taxon>
        <taxon>Magnoliopsida</taxon>
        <taxon>Liliopsida</taxon>
        <taxon>Arecaceae</taxon>
        <taxon>Arecoideae</taxon>
        <taxon>Cocoseae</taxon>
        <taxon>Elaeidinae</taxon>
        <taxon>Elaeis</taxon>
    </lineage>
</organism>
<feature type="repeat" description="PPR" evidence="2">
    <location>
        <begin position="413"/>
        <end position="447"/>
    </location>
</feature>
<dbReference type="Pfam" id="PF13041">
    <property type="entry name" value="PPR_2"/>
    <property type="match status" value="3"/>
</dbReference>
<dbReference type="NCBIfam" id="TIGR00756">
    <property type="entry name" value="PPR"/>
    <property type="match status" value="4"/>
</dbReference>
<dbReference type="GO" id="GO:0009451">
    <property type="term" value="P:RNA modification"/>
    <property type="evidence" value="ECO:0007669"/>
    <property type="project" value="InterPro"/>
</dbReference>
<evidence type="ECO:0000256" key="1">
    <source>
        <dbReference type="ARBA" id="ARBA00022737"/>
    </source>
</evidence>
<feature type="repeat" description="PPR" evidence="2">
    <location>
        <begin position="312"/>
        <end position="346"/>
    </location>
</feature>
<dbReference type="Pfam" id="PF20431">
    <property type="entry name" value="E_motif"/>
    <property type="match status" value="1"/>
</dbReference>
<accession>A0A6I9QNN3</accession>
<dbReference type="Proteomes" id="UP000504607">
    <property type="component" value="Chromosome 2"/>
</dbReference>
<dbReference type="RefSeq" id="XP_010911475.1">
    <property type="nucleotide sequence ID" value="XM_010913173.3"/>
</dbReference>
<dbReference type="GO" id="GO:0003723">
    <property type="term" value="F:RNA binding"/>
    <property type="evidence" value="ECO:0007669"/>
    <property type="project" value="InterPro"/>
</dbReference>
<dbReference type="InterPro" id="IPR046960">
    <property type="entry name" value="PPR_At4g14850-like_plant"/>
</dbReference>
<protein>
    <submittedName>
        <fullName evidence="4">Pentatricopeptide repeat-containing protein At1g43980, mitochondrial</fullName>
    </submittedName>
</protein>
<reference evidence="4" key="1">
    <citation type="submission" date="2025-08" db="UniProtKB">
        <authorList>
            <consortium name="RefSeq"/>
        </authorList>
    </citation>
    <scope>IDENTIFICATION</scope>
</reference>
<evidence type="ECO:0000256" key="2">
    <source>
        <dbReference type="PROSITE-ProRule" id="PRU00708"/>
    </source>
</evidence>
<dbReference type="FunCoup" id="A0A6I9QNN3">
    <property type="interactions" value="1013"/>
</dbReference>
<dbReference type="AlphaFoldDB" id="A0A6I9QNN3"/>
<evidence type="ECO:0000313" key="4">
    <source>
        <dbReference type="RefSeq" id="XP_010911475.1"/>
    </source>
</evidence>
<dbReference type="InterPro" id="IPR002885">
    <property type="entry name" value="PPR_rpt"/>
</dbReference>
<name>A0A6I9QNN3_ELAGV</name>
<dbReference type="OrthoDB" id="1855397at2759"/>
<sequence>MIVSPPNLGPIKKFDVSSFSILIGRCTSLNSLPSAQTLHSNLIKTGLHRHTFLANRLLDLYSRLGSTTSAFQVFDEIPSKNTFSFNILLALLSKTGRIRDARQLFEEMPQRDTVSWNSIISAYISNGLFAEAFELLYKMQDLGARFSEYTLSLAASCVSDARHAKQVHGFLIRSGLNSSNNVMDNALIDMYGRVGVISYACGVFRAMEDLDVISWNSMISVYGNSGHGEKALECFRSMRAHGFPIDEFTVSSVIHACADLGHLAEGEQLLAQCFKMGFLSNSVVSSAVIDLYSMCGRLENSIRLFEEMDRWDSALCNSMVSTYARIRLVHEARSLFVVALRKEMRPTGFTFASILCSSSCFGLTEQGTQIHCWVFKLGFEADLIVSSALVDMYTKLGSAESALKIFSAMATRDLVFWNTMIMGLARNGQGTEALRIFKQMQDSGTQPDRITLVGVLSACSHEGLVHEGKRIFSSMEKKYGVVRGLEHYNCMVDMMGQAGRLREAMEIIETMPHKPTAATWELLLEACRIHGNMQLEEIVAEKVMELEPCSSVPYFVLARVYGTRGRWESMARVWKTMGDRGVKKVGGCSWICIRNLIFIFTSDQILHYGGEDTYLMLRLLCWEMVGEGYVPEQHEEMEDQEK</sequence>
<proteinExistence type="predicted"/>
<feature type="repeat" description="PPR" evidence="2">
    <location>
        <begin position="112"/>
        <end position="146"/>
    </location>
</feature>
<dbReference type="InParanoid" id="A0A6I9QNN3"/>
<dbReference type="GeneID" id="105037516"/>
<dbReference type="FunFam" id="1.25.40.10:FF:000442">
    <property type="entry name" value="Pentatricopeptide repeat-containing protein At3g49710"/>
    <property type="match status" value="1"/>
</dbReference>
<dbReference type="InterPro" id="IPR011990">
    <property type="entry name" value="TPR-like_helical_dom_sf"/>
</dbReference>
<dbReference type="PANTHER" id="PTHR47926:SF479">
    <property type="entry name" value="PENTACOTRIPEPTIDE-REPEAT REGION OF PRORP DOMAIN-CONTAINING PROTEIN"/>
    <property type="match status" value="1"/>
</dbReference>